<gene>
    <name evidence="1" type="ORF">NDU88_004793</name>
</gene>
<protein>
    <recommendedName>
        <fullName evidence="3">Reverse transcriptase</fullName>
    </recommendedName>
</protein>
<reference evidence="1" key="1">
    <citation type="journal article" date="2022" name="bioRxiv">
        <title>Sequencing and chromosome-scale assembly of the giantPleurodeles waltlgenome.</title>
        <authorList>
            <person name="Brown T."/>
            <person name="Elewa A."/>
            <person name="Iarovenko S."/>
            <person name="Subramanian E."/>
            <person name="Araus A.J."/>
            <person name="Petzold A."/>
            <person name="Susuki M."/>
            <person name="Suzuki K.-i.T."/>
            <person name="Hayashi T."/>
            <person name="Toyoda A."/>
            <person name="Oliveira C."/>
            <person name="Osipova E."/>
            <person name="Leigh N.D."/>
            <person name="Simon A."/>
            <person name="Yun M.H."/>
        </authorList>
    </citation>
    <scope>NUCLEOTIDE SEQUENCE</scope>
    <source>
        <strain evidence="1">20211129_DDA</strain>
        <tissue evidence="1">Liver</tissue>
    </source>
</reference>
<dbReference type="InterPro" id="IPR036691">
    <property type="entry name" value="Endo/exonu/phosph_ase_sf"/>
</dbReference>
<keyword evidence="2" id="KW-1185">Reference proteome</keyword>
<comment type="caution">
    <text evidence="1">The sequence shown here is derived from an EMBL/GenBank/DDBJ whole genome shotgun (WGS) entry which is preliminary data.</text>
</comment>
<evidence type="ECO:0008006" key="3">
    <source>
        <dbReference type="Google" id="ProtNLM"/>
    </source>
</evidence>
<dbReference type="Gene3D" id="3.60.10.10">
    <property type="entry name" value="Endonuclease/exonuclease/phosphatase"/>
    <property type="match status" value="1"/>
</dbReference>
<evidence type="ECO:0000313" key="2">
    <source>
        <dbReference type="Proteomes" id="UP001066276"/>
    </source>
</evidence>
<dbReference type="EMBL" id="JANPWB010000007">
    <property type="protein sequence ID" value="KAJ1172951.1"/>
    <property type="molecule type" value="Genomic_DNA"/>
</dbReference>
<sequence length="329" mass="36919">MNSQEILLEDCSMGIPKTAMSCFKSTKKAEAFTNLLLNNGLCFVNGRSKTDGAANVTFINGKSSSIIDYVIVNMEAWSSILDMAVVSRVESDNNPLVLVMRTHALGLGITTGQVPGLHKREIVQSNCRRTIRWDDEMYRQGLTQLEYIIANYGQSIVDALANESPLILAAYDQMTRELGALWSKPARIKSDGFIRKGQLGYERWFDKECAKAKREVLVALIQRHSSSTGEMKFKEYRRDYKCLLVTKKWLYQNAMWAELRASIVNHNITKVWELVAKVGKGTANFVETHIGPAAWVHHFSTLYRTRVADPLAPGHRQGALLTSTSEIGI</sequence>
<organism evidence="1 2">
    <name type="scientific">Pleurodeles waltl</name>
    <name type="common">Iberian ribbed newt</name>
    <dbReference type="NCBI Taxonomy" id="8319"/>
    <lineage>
        <taxon>Eukaryota</taxon>
        <taxon>Metazoa</taxon>
        <taxon>Chordata</taxon>
        <taxon>Craniata</taxon>
        <taxon>Vertebrata</taxon>
        <taxon>Euteleostomi</taxon>
        <taxon>Amphibia</taxon>
        <taxon>Batrachia</taxon>
        <taxon>Caudata</taxon>
        <taxon>Salamandroidea</taxon>
        <taxon>Salamandridae</taxon>
        <taxon>Pleurodelinae</taxon>
        <taxon>Pleurodeles</taxon>
    </lineage>
</organism>
<evidence type="ECO:0000313" key="1">
    <source>
        <dbReference type="EMBL" id="KAJ1172951.1"/>
    </source>
</evidence>
<name>A0AAV7T942_PLEWA</name>
<accession>A0AAV7T942</accession>
<dbReference type="AlphaFoldDB" id="A0AAV7T942"/>
<proteinExistence type="predicted"/>
<dbReference type="Proteomes" id="UP001066276">
    <property type="component" value="Chromosome 4_1"/>
</dbReference>